<dbReference type="InterPro" id="IPR007788">
    <property type="entry name" value="QCT"/>
</dbReference>
<keyword evidence="3" id="KW-1185">Reference proteome</keyword>
<dbReference type="Proteomes" id="UP000323502">
    <property type="component" value="Unassembled WGS sequence"/>
</dbReference>
<keyword evidence="2" id="KW-0808">Transferase</keyword>
<dbReference type="Proteomes" id="UP000436801">
    <property type="component" value="Unassembled WGS sequence"/>
</dbReference>
<dbReference type="Pfam" id="PF05096">
    <property type="entry name" value="Glu_cyclase_2"/>
    <property type="match status" value="1"/>
</dbReference>
<dbReference type="Gene3D" id="2.130.10.10">
    <property type="entry name" value="YVTN repeat-like/Quinoprotein amine dehydrogenase"/>
    <property type="match status" value="1"/>
</dbReference>
<accession>A0A1G7NMA2</accession>
<dbReference type="SUPFAM" id="SSF50969">
    <property type="entry name" value="YVTN repeat-like/Quinoprotein amine dehydrogenase"/>
    <property type="match status" value="1"/>
</dbReference>
<dbReference type="AlphaFoldDB" id="A0A1G7NMA2"/>
<dbReference type="InterPro" id="IPR011044">
    <property type="entry name" value="Quino_amine_DH_bsu"/>
</dbReference>
<evidence type="ECO:0000313" key="4">
    <source>
        <dbReference type="Proteomes" id="UP000436801"/>
    </source>
</evidence>
<reference evidence="1 4" key="2">
    <citation type="submission" date="2019-12" db="EMBL/GenBank/DDBJ databases">
        <authorList>
            <person name="Zheng J."/>
        </authorList>
    </citation>
    <scope>NUCLEOTIDE SEQUENCE [LARGE SCALE GENOMIC DNA]</scope>
    <source>
        <strain evidence="1 4">DSM 27347</strain>
    </source>
</reference>
<dbReference type="GO" id="GO:0016603">
    <property type="term" value="F:glutaminyl-peptide cyclotransferase activity"/>
    <property type="evidence" value="ECO:0007669"/>
    <property type="project" value="InterPro"/>
</dbReference>
<evidence type="ECO:0000313" key="2">
    <source>
        <dbReference type="EMBL" id="SDF74419.1"/>
    </source>
</evidence>
<dbReference type="RefSeq" id="WP_112383814.1">
    <property type="nucleotide sequence ID" value="NZ_FNBI01000005.1"/>
</dbReference>
<gene>
    <name evidence="1" type="ORF">GQR91_06245</name>
    <name evidence="2" type="ORF">SAMN05216557_105197</name>
</gene>
<dbReference type="InterPro" id="IPR015943">
    <property type="entry name" value="WD40/YVTN_repeat-like_dom_sf"/>
</dbReference>
<evidence type="ECO:0000313" key="1">
    <source>
        <dbReference type="EMBL" id="MWC43262.1"/>
    </source>
</evidence>
<reference evidence="2 3" key="1">
    <citation type="submission" date="2016-10" db="EMBL/GenBank/DDBJ databases">
        <authorList>
            <person name="Varghese N."/>
            <person name="Submissions S."/>
        </authorList>
    </citation>
    <scope>NUCLEOTIDE SEQUENCE [LARGE SCALE GENOMIC DNA]</scope>
    <source>
        <strain evidence="2 3">S7-754</strain>
    </source>
</reference>
<proteinExistence type="predicted"/>
<organism evidence="2 3">
    <name type="scientific">Sphingomonas carotinifaciens</name>
    <dbReference type="NCBI Taxonomy" id="1166323"/>
    <lineage>
        <taxon>Bacteria</taxon>
        <taxon>Pseudomonadati</taxon>
        <taxon>Pseudomonadota</taxon>
        <taxon>Alphaproteobacteria</taxon>
        <taxon>Sphingomonadales</taxon>
        <taxon>Sphingomonadaceae</taxon>
        <taxon>Sphingomonas</taxon>
    </lineage>
</organism>
<evidence type="ECO:0000313" key="3">
    <source>
        <dbReference type="Proteomes" id="UP000323502"/>
    </source>
</evidence>
<protein>
    <submittedName>
        <fullName evidence="2">Glutamine cyclotransferase</fullName>
    </submittedName>
    <submittedName>
        <fullName evidence="1">Glutaminyl-peptide cyclotransferase</fullName>
    </submittedName>
</protein>
<name>A0A1G7NMA2_9SPHN</name>
<dbReference type="OrthoDB" id="9783700at2"/>
<dbReference type="PANTHER" id="PTHR31270:SF1">
    <property type="entry name" value="GLUTAMINYL-PEPTIDE CYCLOTRANSFERASE"/>
    <property type="match status" value="1"/>
</dbReference>
<dbReference type="EMBL" id="FNBI01000005">
    <property type="protein sequence ID" value="SDF74419.1"/>
    <property type="molecule type" value="Genomic_DNA"/>
</dbReference>
<dbReference type="PANTHER" id="PTHR31270">
    <property type="entry name" value="GLUTAMINYL-PEPTIDE CYCLOTRANSFERASE"/>
    <property type="match status" value="1"/>
</dbReference>
<dbReference type="EMBL" id="WSUT01000005">
    <property type="protein sequence ID" value="MWC43262.1"/>
    <property type="molecule type" value="Genomic_DNA"/>
</dbReference>
<sequence>MIARLTLLTAAAALLQTAPQPQPAPAQLPVVRPEIVRSYPHDTGAFTEGLLFDGGRLYESTGREGQSVIRQVDLATGRTLREAKVPAGLFGEGIVAWKRQLFSVTWHGGRGFRWSLPDLKAAGEWRYTGEGWAMTDDGRHIILSDGTPALRFLDPATMRVARTLNVTANGRPLKNLNELEYIDGEIWANVWMTRFIVRIDPTTGKVKGALDLAELVAKAGTTDPDAVANGIAYDRQARRIYVTGKNWPQLFEIKLPAK</sequence>